<keyword evidence="5" id="KW-0479">Metal-binding</keyword>
<feature type="compositionally biased region" description="Basic and acidic residues" evidence="14">
    <location>
        <begin position="49"/>
        <end position="70"/>
    </location>
</feature>
<gene>
    <name evidence="15" type="ORF">GCM10010411_71940</name>
</gene>
<organism evidence="15 16">
    <name type="scientific">Actinomadura fulvescens</name>
    <dbReference type="NCBI Taxonomy" id="46160"/>
    <lineage>
        <taxon>Bacteria</taxon>
        <taxon>Bacillati</taxon>
        <taxon>Actinomycetota</taxon>
        <taxon>Actinomycetes</taxon>
        <taxon>Streptosporangiales</taxon>
        <taxon>Thermomonosporaceae</taxon>
        <taxon>Actinomadura</taxon>
    </lineage>
</organism>
<name>A0ABP6CRZ8_9ACTN</name>
<evidence type="ECO:0000256" key="8">
    <source>
        <dbReference type="ARBA" id="ARBA00022832"/>
    </source>
</evidence>
<dbReference type="PRINTS" id="PR00457">
    <property type="entry name" value="ANPEROXIDASE"/>
</dbReference>
<keyword evidence="4" id="KW-0349">Heme</keyword>
<protein>
    <submittedName>
        <fullName evidence="15">Peroxidase family protein</fullName>
    </submittedName>
</protein>
<feature type="compositionally biased region" description="Basic and acidic residues" evidence="14">
    <location>
        <begin position="88"/>
        <end position="105"/>
    </location>
</feature>
<evidence type="ECO:0000256" key="11">
    <source>
        <dbReference type="ARBA" id="ARBA00023004"/>
    </source>
</evidence>
<dbReference type="PANTHER" id="PTHR11903">
    <property type="entry name" value="PROSTAGLANDIN G/H SYNTHASE"/>
    <property type="match status" value="1"/>
</dbReference>
<dbReference type="EMBL" id="BAAATD010000012">
    <property type="protein sequence ID" value="GAA2624982.1"/>
    <property type="molecule type" value="Genomic_DNA"/>
</dbReference>
<keyword evidence="7" id="KW-0611">Plant defense</keyword>
<reference evidence="16" key="1">
    <citation type="journal article" date="2019" name="Int. J. Syst. Evol. Microbiol.">
        <title>The Global Catalogue of Microorganisms (GCM) 10K type strain sequencing project: providing services to taxonomists for standard genome sequencing and annotation.</title>
        <authorList>
            <consortium name="The Broad Institute Genomics Platform"/>
            <consortium name="The Broad Institute Genome Sequencing Center for Infectious Disease"/>
            <person name="Wu L."/>
            <person name="Ma J."/>
        </authorList>
    </citation>
    <scope>NUCLEOTIDE SEQUENCE [LARGE SCALE GENOMIC DNA]</scope>
    <source>
        <strain evidence="16">JCM 6833</strain>
    </source>
</reference>
<dbReference type="Pfam" id="PF03098">
    <property type="entry name" value="An_peroxidase"/>
    <property type="match status" value="1"/>
</dbReference>
<keyword evidence="16" id="KW-1185">Reference proteome</keyword>
<evidence type="ECO:0000256" key="14">
    <source>
        <dbReference type="SAM" id="MobiDB-lite"/>
    </source>
</evidence>
<feature type="region of interest" description="Disordered" evidence="14">
    <location>
        <begin position="1"/>
        <end position="20"/>
    </location>
</feature>
<dbReference type="Proteomes" id="UP001501509">
    <property type="component" value="Unassembled WGS sequence"/>
</dbReference>
<keyword evidence="12" id="KW-0443">Lipid metabolism</keyword>
<accession>A0ABP6CRZ8</accession>
<evidence type="ECO:0000256" key="9">
    <source>
        <dbReference type="ARBA" id="ARBA00022964"/>
    </source>
</evidence>
<keyword evidence="10" id="KW-0560">Oxidoreductase</keyword>
<dbReference type="InterPro" id="IPR050783">
    <property type="entry name" value="Oxylipin_biosynth_metab"/>
</dbReference>
<keyword evidence="6" id="KW-0925">Oxylipin biosynthesis</keyword>
<evidence type="ECO:0000256" key="3">
    <source>
        <dbReference type="ARBA" id="ARBA00022559"/>
    </source>
</evidence>
<dbReference type="GO" id="GO:0004601">
    <property type="term" value="F:peroxidase activity"/>
    <property type="evidence" value="ECO:0007669"/>
    <property type="project" value="UniProtKB-KW"/>
</dbReference>
<dbReference type="InterPro" id="IPR010255">
    <property type="entry name" value="Haem_peroxidase_sf"/>
</dbReference>
<evidence type="ECO:0000256" key="13">
    <source>
        <dbReference type="ARBA" id="ARBA00023160"/>
    </source>
</evidence>
<dbReference type="SUPFAM" id="SSF48113">
    <property type="entry name" value="Heme-dependent peroxidases"/>
    <property type="match status" value="1"/>
</dbReference>
<evidence type="ECO:0000256" key="7">
    <source>
        <dbReference type="ARBA" id="ARBA00022821"/>
    </source>
</evidence>
<dbReference type="InterPro" id="IPR019791">
    <property type="entry name" value="Haem_peroxidase_animal"/>
</dbReference>
<evidence type="ECO:0000256" key="12">
    <source>
        <dbReference type="ARBA" id="ARBA00023098"/>
    </source>
</evidence>
<keyword evidence="13" id="KW-0275">Fatty acid biosynthesis</keyword>
<keyword evidence="2" id="KW-0444">Lipid biosynthesis</keyword>
<dbReference type="PANTHER" id="PTHR11903:SF11">
    <property type="entry name" value="ALPHA-DIOXYGENASE 1"/>
    <property type="match status" value="1"/>
</dbReference>
<evidence type="ECO:0000256" key="10">
    <source>
        <dbReference type="ARBA" id="ARBA00023002"/>
    </source>
</evidence>
<evidence type="ECO:0000313" key="15">
    <source>
        <dbReference type="EMBL" id="GAA2624982.1"/>
    </source>
</evidence>
<evidence type="ECO:0000256" key="2">
    <source>
        <dbReference type="ARBA" id="ARBA00022516"/>
    </source>
</evidence>
<proteinExistence type="predicted"/>
<dbReference type="InterPro" id="IPR034815">
    <property type="entry name" value="A_dioxygenase"/>
</dbReference>
<dbReference type="PROSITE" id="PS50292">
    <property type="entry name" value="PEROXIDASE_3"/>
    <property type="match status" value="1"/>
</dbReference>
<feature type="compositionally biased region" description="Basic residues" evidence="14">
    <location>
        <begin position="9"/>
        <end position="20"/>
    </location>
</feature>
<dbReference type="Gene3D" id="1.10.640.10">
    <property type="entry name" value="Haem peroxidase domain superfamily, animal type"/>
    <property type="match status" value="1"/>
</dbReference>
<keyword evidence="11" id="KW-0408">Iron</keyword>
<evidence type="ECO:0000256" key="5">
    <source>
        <dbReference type="ARBA" id="ARBA00022723"/>
    </source>
</evidence>
<dbReference type="InterPro" id="IPR037120">
    <property type="entry name" value="Haem_peroxidase_sf_animal"/>
</dbReference>
<dbReference type="CDD" id="cd09818">
    <property type="entry name" value="PIOX_like"/>
    <property type="match status" value="1"/>
</dbReference>
<comment type="cofactor">
    <cofactor evidence="1">
        <name>Ca(2+)</name>
        <dbReference type="ChEBI" id="CHEBI:29108"/>
    </cofactor>
</comment>
<sequence>MSAKVKAMIGRRQRAGRRQRREWHELPVPLQVAALVRMREGLRAHNLHDTWEAGGERPRTPSPERPRYRSYDGSGCDPADLDMGRAGTRFDRNAPLDMTHPEPLDRLMSPSPREVANRLLTRNEFIPAPSLNMLAAAWIQFQNHGWFSHGDNHLAEPFEVPVADGDTWHECPMRVRRSRPDPTAHTAPGAPPTYENIVTHWWDGSQIYGSSEKRCRSLRTGEDGMMAVQDGRLREETEPGLAGIDLTGFSDNYWVGLALMHTLFVKEHNAICGMLREAYPSWDDERLFQTARLVNAAVMAKIHTVEWTPGLLATPALRLVMNVNWSGLVGPRFRRRFGRLGRGEVLSGILGSPADHHGAQFSMTEEFVTSYRLHPLIRDDYPIRSHQDGRPITTEELVPLQGQHTRAAVERYGMPDLFYSFGVMNPGALTLHNHPTAMRDLMRINGERIDVGTLDVLRDRERGVPRYNDFRRMLRKPPITEFAQLTDKAVWAREIEEVYDGDLERVDATVGLLAEPKPSGFGLSDTAFRIFVLMASRRLKSDPFFTDLYTPETYTPEGLDWIDRTGMTEVLLRHHPELAPALSGVRNAFSPWRGLA</sequence>
<keyword evidence="3 15" id="KW-0575">Peroxidase</keyword>
<evidence type="ECO:0000256" key="1">
    <source>
        <dbReference type="ARBA" id="ARBA00001913"/>
    </source>
</evidence>
<evidence type="ECO:0000256" key="6">
    <source>
        <dbReference type="ARBA" id="ARBA00022767"/>
    </source>
</evidence>
<evidence type="ECO:0000256" key="4">
    <source>
        <dbReference type="ARBA" id="ARBA00022617"/>
    </source>
</evidence>
<comment type="caution">
    <text evidence="15">The sequence shown here is derived from an EMBL/GenBank/DDBJ whole genome shotgun (WGS) entry which is preliminary data.</text>
</comment>
<feature type="region of interest" description="Disordered" evidence="14">
    <location>
        <begin position="49"/>
        <end position="109"/>
    </location>
</feature>
<keyword evidence="9" id="KW-0223">Dioxygenase</keyword>
<keyword evidence="8" id="KW-0276">Fatty acid metabolism</keyword>
<evidence type="ECO:0000313" key="16">
    <source>
        <dbReference type="Proteomes" id="UP001501509"/>
    </source>
</evidence>